<dbReference type="GO" id="GO:0005975">
    <property type="term" value="P:carbohydrate metabolic process"/>
    <property type="evidence" value="ECO:0007669"/>
    <property type="project" value="InterPro"/>
</dbReference>
<accession>A0A8J8MB59</accession>
<evidence type="ECO:0000256" key="6">
    <source>
        <dbReference type="PIRSR" id="PIRSR625705-1"/>
    </source>
</evidence>
<dbReference type="Proteomes" id="UP000677305">
    <property type="component" value="Chromosome"/>
</dbReference>
<feature type="domain" description="Glycoside hydrolase family 20 catalytic" evidence="7">
    <location>
        <begin position="345"/>
        <end position="519"/>
    </location>
</feature>
<feature type="domain" description="Beta-hexosaminidase bacterial type N-terminal" evidence="8">
    <location>
        <begin position="157"/>
        <end position="278"/>
    </location>
</feature>
<evidence type="ECO:0000259" key="8">
    <source>
        <dbReference type="Pfam" id="PF02838"/>
    </source>
</evidence>
<feature type="active site" description="Proton donor" evidence="6">
    <location>
        <position position="466"/>
    </location>
</feature>
<evidence type="ECO:0000256" key="2">
    <source>
        <dbReference type="ARBA" id="ARBA00006285"/>
    </source>
</evidence>
<dbReference type="InterPro" id="IPR015882">
    <property type="entry name" value="HEX_bac_N"/>
</dbReference>
<dbReference type="PANTHER" id="PTHR22600:SF57">
    <property type="entry name" value="BETA-N-ACETYLHEXOSAMINIDASE"/>
    <property type="match status" value="1"/>
</dbReference>
<dbReference type="KEGG" id="vgu:HYG85_11865"/>
<dbReference type="EC" id="3.2.1.52" evidence="3"/>
<keyword evidence="5" id="KW-0326">Glycosidase</keyword>
<dbReference type="PANTHER" id="PTHR22600">
    <property type="entry name" value="BETA-HEXOSAMINIDASE"/>
    <property type="match status" value="1"/>
</dbReference>
<evidence type="ECO:0000256" key="3">
    <source>
        <dbReference type="ARBA" id="ARBA00012663"/>
    </source>
</evidence>
<organism evidence="9 10">
    <name type="scientific">Vallitalea guaymasensis</name>
    <dbReference type="NCBI Taxonomy" id="1185412"/>
    <lineage>
        <taxon>Bacteria</taxon>
        <taxon>Bacillati</taxon>
        <taxon>Bacillota</taxon>
        <taxon>Clostridia</taxon>
        <taxon>Lachnospirales</taxon>
        <taxon>Vallitaleaceae</taxon>
        <taxon>Vallitalea</taxon>
    </lineage>
</organism>
<dbReference type="Pfam" id="PF00728">
    <property type="entry name" value="Glyco_hydro_20"/>
    <property type="match status" value="1"/>
</dbReference>
<dbReference type="RefSeq" id="WP_212693596.1">
    <property type="nucleotide sequence ID" value="NZ_CP058561.1"/>
</dbReference>
<dbReference type="GO" id="GO:0030203">
    <property type="term" value="P:glycosaminoglycan metabolic process"/>
    <property type="evidence" value="ECO:0007669"/>
    <property type="project" value="TreeGrafter"/>
</dbReference>
<evidence type="ECO:0000313" key="9">
    <source>
        <dbReference type="EMBL" id="QUH29563.1"/>
    </source>
</evidence>
<dbReference type="Gene3D" id="3.20.20.80">
    <property type="entry name" value="Glycosidases"/>
    <property type="match status" value="1"/>
</dbReference>
<dbReference type="InterPro" id="IPR025705">
    <property type="entry name" value="Beta_hexosaminidase_sua/sub"/>
</dbReference>
<comment type="similarity">
    <text evidence="2">Belongs to the glycosyl hydrolase 20 family.</text>
</comment>
<comment type="catalytic activity">
    <reaction evidence="1">
        <text>Hydrolysis of terminal non-reducing N-acetyl-D-hexosamine residues in N-acetyl-beta-D-hexosaminides.</text>
        <dbReference type="EC" id="3.2.1.52"/>
    </reaction>
</comment>
<dbReference type="Gene3D" id="3.30.379.10">
    <property type="entry name" value="Chitobiase/beta-hexosaminidase domain 2-like"/>
    <property type="match status" value="1"/>
</dbReference>
<evidence type="ECO:0000256" key="4">
    <source>
        <dbReference type="ARBA" id="ARBA00022801"/>
    </source>
</evidence>
<protein>
    <recommendedName>
        <fullName evidence="3">beta-N-acetylhexosaminidase</fullName>
        <ecNumber evidence="3">3.2.1.52</ecNumber>
    </recommendedName>
</protein>
<dbReference type="EMBL" id="CP058561">
    <property type="protein sequence ID" value="QUH29563.1"/>
    <property type="molecule type" value="Genomic_DNA"/>
</dbReference>
<dbReference type="SUPFAM" id="SSF55545">
    <property type="entry name" value="beta-N-acetylhexosaminidase-like domain"/>
    <property type="match status" value="1"/>
</dbReference>
<sequence>MYIGSLSKPQSNVKIKITYYKRGTTHKMPPDGILNDYNSSNGLLSKPVFWNWNSVLETGVDIHMSFSQKCFIDNVFIKQSKDSVIKSVSVLYKGKNGNYMKAGKYEPKTDGFLEQRDINVLVALSCDSIIIRLESCLKNIVLEELDVFGSTFDGTVIYPIPNKIEYKSGNKHMAVPKIIIANLEDDDVFFAANLLKEKTSKYYSLVMQKEYHNSNNAFIIRKCNHSVLGNIPSEKYEVHSNNGSVEILASDRSGLIYGVEAVLQMIDDDKIMECQVTDSPYMPLRGVHLGLPPREEIPFFYRLIRYLLVPMHINTIFLQITAGMRFDSHPEINEAWRNAVKKSDSGEWPKLHHSDMIAGGKVLEKTEVADLIEYARSYGIEVIPEIQSLSHVQYITLAHPELAETSGTPQETLAVDKRSTDQPPNTFYHHSYCPSNEECYKLIFELIDEIIEVVCPTKYVHMGHDECYQIGICPKCKNKEPADLFAIHVRRIYEYLKKKNLKMMIWGDMLQNTTRYKTSPAIDKIPKDIILLDFIWYFSLNHDIEDHLLNHGFQVAFGNLYSSHFPRFENRIRKKGIIGGEISTWCRLDEKVLGQKGKLYDMIYTANALWSDKYDSNMRCSYEKIISNLMPKIRSNLQSVMSPSLDKSVKREILHLPTPYKKPSPELVEAINSAQPIVLRGITFDTSNIQQIPPGNKIIIREVGNIESIIFLHGASQSISIVPSSSLEKIGCYTISYRDGTSQEIPIEYGVCIASWNKRALEPMKMEYYRHVGYSGTYFADPYVEARTPSGDYATLYGFEWINTSHKEITSIECYTCSNAESDIILAGAIGIRCSKKCY</sequence>
<reference evidence="9 10" key="1">
    <citation type="submission" date="2020-07" db="EMBL/GenBank/DDBJ databases">
        <title>Vallitalea guaymasensis genome.</title>
        <authorList>
            <person name="Postec A."/>
        </authorList>
    </citation>
    <scope>NUCLEOTIDE SEQUENCE [LARGE SCALE GENOMIC DNA]</scope>
    <source>
        <strain evidence="9 10">Ra1766G1</strain>
    </source>
</reference>
<dbReference type="GO" id="GO:0004563">
    <property type="term" value="F:beta-N-acetylhexosaminidase activity"/>
    <property type="evidence" value="ECO:0007669"/>
    <property type="project" value="UniProtKB-EC"/>
</dbReference>
<dbReference type="InterPro" id="IPR029018">
    <property type="entry name" value="Hex-like_dom2"/>
</dbReference>
<name>A0A8J8MB59_9FIRM</name>
<evidence type="ECO:0000313" key="10">
    <source>
        <dbReference type="Proteomes" id="UP000677305"/>
    </source>
</evidence>
<dbReference type="GO" id="GO:0016020">
    <property type="term" value="C:membrane"/>
    <property type="evidence" value="ECO:0007669"/>
    <property type="project" value="TreeGrafter"/>
</dbReference>
<gene>
    <name evidence="9" type="ORF">HYG85_11865</name>
</gene>
<evidence type="ECO:0000259" key="7">
    <source>
        <dbReference type="Pfam" id="PF00728"/>
    </source>
</evidence>
<dbReference type="InterPro" id="IPR015883">
    <property type="entry name" value="Glyco_hydro_20_cat"/>
</dbReference>
<dbReference type="AlphaFoldDB" id="A0A8J8MB59"/>
<dbReference type="PRINTS" id="PR00738">
    <property type="entry name" value="GLHYDRLASE20"/>
</dbReference>
<proteinExistence type="inferred from homology"/>
<evidence type="ECO:0000256" key="5">
    <source>
        <dbReference type="ARBA" id="ARBA00023295"/>
    </source>
</evidence>
<keyword evidence="10" id="KW-1185">Reference proteome</keyword>
<dbReference type="SUPFAM" id="SSF51445">
    <property type="entry name" value="(Trans)glycosidases"/>
    <property type="match status" value="1"/>
</dbReference>
<keyword evidence="4" id="KW-0378">Hydrolase</keyword>
<dbReference type="InterPro" id="IPR017853">
    <property type="entry name" value="GH"/>
</dbReference>
<evidence type="ECO:0000256" key="1">
    <source>
        <dbReference type="ARBA" id="ARBA00001231"/>
    </source>
</evidence>
<dbReference type="Pfam" id="PF02838">
    <property type="entry name" value="Glyco_hydro_20b"/>
    <property type="match status" value="1"/>
</dbReference>